<evidence type="ECO:0000313" key="3">
    <source>
        <dbReference type="Proteomes" id="UP000222824"/>
    </source>
</evidence>
<protein>
    <submittedName>
        <fullName evidence="2">MarR family transcriptional regulator</fullName>
    </submittedName>
</protein>
<organism evidence="2 3">
    <name type="scientific">Halorubrum persicum</name>
    <dbReference type="NCBI Taxonomy" id="1383844"/>
    <lineage>
        <taxon>Archaea</taxon>
        <taxon>Methanobacteriati</taxon>
        <taxon>Methanobacteriota</taxon>
        <taxon>Stenosarchaea group</taxon>
        <taxon>Halobacteria</taxon>
        <taxon>Halobacteriales</taxon>
        <taxon>Haloferacaceae</taxon>
        <taxon>Halorubrum</taxon>
    </lineage>
</organism>
<evidence type="ECO:0000259" key="1">
    <source>
        <dbReference type="Pfam" id="PF19810"/>
    </source>
</evidence>
<dbReference type="Proteomes" id="UP000222824">
    <property type="component" value="Unassembled WGS sequence"/>
</dbReference>
<dbReference type="EMBL" id="NHOA01000017">
    <property type="protein sequence ID" value="PHQ40133.1"/>
    <property type="molecule type" value="Genomic_DNA"/>
</dbReference>
<name>A0A2G1WMF0_9EURY</name>
<comment type="caution">
    <text evidence="2">The sequence shown here is derived from an EMBL/GenBank/DDBJ whole genome shotgun (WGS) entry which is preliminary data.</text>
</comment>
<dbReference type="GeneID" id="89348194"/>
<dbReference type="RefSeq" id="WP_099254204.1">
    <property type="nucleotide sequence ID" value="NZ_NHOA01000017.1"/>
</dbReference>
<keyword evidence="3" id="KW-1185">Reference proteome</keyword>
<dbReference type="AlphaFoldDB" id="A0A2G1WMF0"/>
<accession>A0A2G1WMF0</accession>
<sequence length="294" mass="34261">MTDRIHFIPVGFDFHRLIYPISKGDLPADRVVLIDTDTDDVDSRAGDLAGNMVQRLEESFELIDVDVDHEQIEYEQLYSYENLYPRAYDYLWTELQKGNEVYVNISSMPRTVAFAFATAADSIIAEKDPKYRDQVHTYYAAPDEYLVLDMIEAIDNQIEFLEKLEDIRMPERLHELKEIREKIDRVGVTEGVREIEDGDMYVEFPASPGRELQDFEESILEFLYREGAMESTSQLAEQLAADLGEEYNDSFRSRVQYNASNLDERGYLDRDEKGNRHETSLSTMGMMWVKTHRD</sequence>
<dbReference type="InterPro" id="IPR046260">
    <property type="entry name" value="HFX_2341-like_N"/>
</dbReference>
<gene>
    <name evidence="2" type="ORF">DJ69_02855</name>
</gene>
<dbReference type="OrthoDB" id="197035at2157"/>
<reference evidence="2 3" key="1">
    <citation type="journal article" date="2014" name="Front. Microbiol.">
        <title>Population and genomic analysis of the genus Halorubrum.</title>
        <authorList>
            <person name="Fullmer M.S."/>
            <person name="Soucy S.M."/>
            <person name="Swithers K.S."/>
            <person name="Makkay A.M."/>
            <person name="Wheeler R."/>
            <person name="Ventosa A."/>
            <person name="Gogarten J.P."/>
            <person name="Papke R.T."/>
        </authorList>
    </citation>
    <scope>NUCLEOTIDE SEQUENCE [LARGE SCALE GENOMIC DNA]</scope>
    <source>
        <strain evidence="2 3">C49</strain>
    </source>
</reference>
<evidence type="ECO:0000313" key="2">
    <source>
        <dbReference type="EMBL" id="PHQ40133.1"/>
    </source>
</evidence>
<feature type="domain" description="HFX-2341-like N-terminal" evidence="1">
    <location>
        <begin position="4"/>
        <end position="145"/>
    </location>
</feature>
<proteinExistence type="predicted"/>
<dbReference type="Pfam" id="PF19810">
    <property type="entry name" value="HFX_2341_N"/>
    <property type="match status" value="1"/>
</dbReference>